<accession>X1PMI5</accession>
<sequence length="244" mass="27573">FSIIKREFTPETKTPIKLEETIPSKETEEESKKIEFLEKKTNLSKPTIKLEILQGPTKAGDLYFVRVKAIVTGNPTPVIKFSRDDSKGAWGENIAQINLYPYAGYLLKATATNSEGSISTNIILIVDDKGNLIKAEENIKEDLIIEDLAYIEVLCSSYTDDADPEEDGISIDISFYNSRSEPTSFYNIPVIVNIKLYATESTWDTLEEKIIEPPVYEGNVKIDHSMRLSEMFGKYIRIPFEDIG</sequence>
<reference evidence="1" key="1">
    <citation type="journal article" date="2014" name="Front. Microbiol.">
        <title>High frequency of phylogenetically diverse reductive dehalogenase-homologous genes in deep subseafloor sedimentary metagenomes.</title>
        <authorList>
            <person name="Kawai M."/>
            <person name="Futagami T."/>
            <person name="Toyoda A."/>
            <person name="Takaki Y."/>
            <person name="Nishi S."/>
            <person name="Hori S."/>
            <person name="Arai W."/>
            <person name="Tsubouchi T."/>
            <person name="Morono Y."/>
            <person name="Uchiyama I."/>
            <person name="Ito T."/>
            <person name="Fujiyama A."/>
            <person name="Inagaki F."/>
            <person name="Takami H."/>
        </authorList>
    </citation>
    <scope>NUCLEOTIDE SEQUENCE</scope>
    <source>
        <strain evidence="1">Expedition CK06-06</strain>
    </source>
</reference>
<organism evidence="1">
    <name type="scientific">marine sediment metagenome</name>
    <dbReference type="NCBI Taxonomy" id="412755"/>
    <lineage>
        <taxon>unclassified sequences</taxon>
        <taxon>metagenomes</taxon>
        <taxon>ecological metagenomes</taxon>
    </lineage>
</organism>
<comment type="caution">
    <text evidence="1">The sequence shown here is derived from an EMBL/GenBank/DDBJ whole genome shotgun (WGS) entry which is preliminary data.</text>
</comment>
<feature type="non-terminal residue" evidence="1">
    <location>
        <position position="1"/>
    </location>
</feature>
<name>X1PMI5_9ZZZZ</name>
<feature type="non-terminal residue" evidence="1">
    <location>
        <position position="244"/>
    </location>
</feature>
<gene>
    <name evidence="1" type="ORF">S06H3_53502</name>
</gene>
<proteinExistence type="predicted"/>
<protein>
    <submittedName>
        <fullName evidence="1">Uncharacterized protein</fullName>
    </submittedName>
</protein>
<dbReference type="AlphaFoldDB" id="X1PMI5"/>
<evidence type="ECO:0000313" key="1">
    <source>
        <dbReference type="EMBL" id="GAI57048.1"/>
    </source>
</evidence>
<dbReference type="EMBL" id="BARV01034112">
    <property type="protein sequence ID" value="GAI57048.1"/>
    <property type="molecule type" value="Genomic_DNA"/>
</dbReference>